<keyword evidence="1" id="KW-0808">Transferase</keyword>
<accession>A0A4Q2K043</accession>
<keyword evidence="2" id="KW-1185">Reference proteome</keyword>
<organism evidence="1 2">
    <name type="scientific">Senegalimassilia faecalis</name>
    <dbReference type="NCBI Taxonomy" id="2509433"/>
    <lineage>
        <taxon>Bacteria</taxon>
        <taxon>Bacillati</taxon>
        <taxon>Actinomycetota</taxon>
        <taxon>Coriobacteriia</taxon>
        <taxon>Coriobacteriales</taxon>
        <taxon>Coriobacteriaceae</taxon>
        <taxon>Senegalimassilia</taxon>
    </lineage>
</organism>
<protein>
    <submittedName>
        <fullName evidence="1">Glycosyltransferase</fullName>
    </submittedName>
</protein>
<dbReference type="EMBL" id="SDPW01000001">
    <property type="protein sequence ID" value="RXZ54749.1"/>
    <property type="molecule type" value="Genomic_DNA"/>
</dbReference>
<dbReference type="AlphaFoldDB" id="A0A4Q2K043"/>
<dbReference type="PANTHER" id="PTHR12526">
    <property type="entry name" value="GLYCOSYLTRANSFERASE"/>
    <property type="match status" value="1"/>
</dbReference>
<dbReference type="RefSeq" id="WP_129425431.1">
    <property type="nucleotide sequence ID" value="NZ_SDPW01000001.1"/>
</dbReference>
<dbReference type="Gene3D" id="3.40.50.2000">
    <property type="entry name" value="Glycogen Phosphorylase B"/>
    <property type="match status" value="1"/>
</dbReference>
<dbReference type="GO" id="GO:0016740">
    <property type="term" value="F:transferase activity"/>
    <property type="evidence" value="ECO:0007669"/>
    <property type="project" value="UniProtKB-KW"/>
</dbReference>
<reference evidence="1 2" key="1">
    <citation type="submission" date="2019-01" db="EMBL/GenBank/DDBJ databases">
        <title>Senegalimassilia sp. nov. KGMB04484 isolated human feces.</title>
        <authorList>
            <person name="Han K.-I."/>
            <person name="Kim J.-S."/>
            <person name="Lee K.C."/>
            <person name="Suh M.K."/>
            <person name="Eom M.K."/>
            <person name="Lee J.H."/>
            <person name="Park S.-H."/>
            <person name="Kang S.W."/>
            <person name="Park J.-E."/>
            <person name="Oh B.S."/>
            <person name="Yu S.Y."/>
            <person name="Choi S.-H."/>
            <person name="Lee D.H."/>
            <person name="Yoon H."/>
            <person name="Kim B.-Y."/>
            <person name="Lee J.H."/>
            <person name="Lee J.-S."/>
        </authorList>
    </citation>
    <scope>NUCLEOTIDE SEQUENCE [LARGE SCALE GENOMIC DNA]</scope>
    <source>
        <strain evidence="1 2">KGMB04484</strain>
    </source>
</reference>
<evidence type="ECO:0000313" key="1">
    <source>
        <dbReference type="EMBL" id="RXZ54749.1"/>
    </source>
</evidence>
<comment type="caution">
    <text evidence="1">The sequence shown here is derived from an EMBL/GenBank/DDBJ whole genome shotgun (WGS) entry which is preliminary data.</text>
</comment>
<sequence length="400" mass="44099">MTTVLVAADNHYYRNSSGEVFVDSVFNYDFYRRYLSVFDKVYAIGRVTQVGSAPEGKKRADGPGVEFLDLEPGRGLSGYVKTAVMNRKLIGDYLHKADCVIARIPGVVANMVVAECDRQKIHYSVEVVVDPWEYFAPEARGGLVNWAVRRKWTADLKAACLRADGASYVTERYLQKLYPCPALDGEPGHFTGSYSSVELPDNSFAHERSYEVKDSIYIAHAANNFEGNSKGHYTLFDAVSITASMGKSVRLLCIGDGPSMGDYKRYVAEKGIADRVEFAGRLADGLEVRRRMSEADAFVFPTKAEGLPRVVLEAMAEGMPCLSTPVCGIPEILPADCLFAPDDARGFAQGIVAMLDDPGLMTRRSAENLAMAKNYSSSKLNECRKAFYRNVAASFNKLRS</sequence>
<dbReference type="Proteomes" id="UP000293345">
    <property type="component" value="Unassembled WGS sequence"/>
</dbReference>
<dbReference type="OrthoDB" id="9790710at2"/>
<name>A0A4Q2K043_9ACTN</name>
<evidence type="ECO:0000313" key="2">
    <source>
        <dbReference type="Proteomes" id="UP000293345"/>
    </source>
</evidence>
<dbReference type="SUPFAM" id="SSF53756">
    <property type="entry name" value="UDP-Glycosyltransferase/glycogen phosphorylase"/>
    <property type="match status" value="1"/>
</dbReference>
<proteinExistence type="predicted"/>
<gene>
    <name evidence="1" type="ORF">ET524_09845</name>
</gene>
<dbReference type="Pfam" id="PF13692">
    <property type="entry name" value="Glyco_trans_1_4"/>
    <property type="match status" value="1"/>
</dbReference>